<dbReference type="Proteomes" id="UP001189624">
    <property type="component" value="Chromosome 1"/>
</dbReference>
<evidence type="ECO:0000313" key="2">
    <source>
        <dbReference type="EMBL" id="CAJ1801520.1"/>
    </source>
</evidence>
<gene>
    <name evidence="2" type="ORF">AYBTSS11_LOCUS652</name>
</gene>
<keyword evidence="1" id="KW-0732">Signal</keyword>
<name>A0AA86S9C7_9FABA</name>
<dbReference type="AlphaFoldDB" id="A0AA86S9C7"/>
<sequence>MDRAMVMIYIAYIMVVARYADGDDHDGDTIVVVTLLLWRYHSGRGNMMVVPLRRDGGGDDHGPNIIVVIKSGEVLAIEWK</sequence>
<keyword evidence="3" id="KW-1185">Reference proteome</keyword>
<evidence type="ECO:0008006" key="4">
    <source>
        <dbReference type="Google" id="ProtNLM"/>
    </source>
</evidence>
<organism evidence="2 3">
    <name type="scientific">Sphenostylis stenocarpa</name>
    <dbReference type="NCBI Taxonomy" id="92480"/>
    <lineage>
        <taxon>Eukaryota</taxon>
        <taxon>Viridiplantae</taxon>
        <taxon>Streptophyta</taxon>
        <taxon>Embryophyta</taxon>
        <taxon>Tracheophyta</taxon>
        <taxon>Spermatophyta</taxon>
        <taxon>Magnoliopsida</taxon>
        <taxon>eudicotyledons</taxon>
        <taxon>Gunneridae</taxon>
        <taxon>Pentapetalae</taxon>
        <taxon>rosids</taxon>
        <taxon>fabids</taxon>
        <taxon>Fabales</taxon>
        <taxon>Fabaceae</taxon>
        <taxon>Papilionoideae</taxon>
        <taxon>50 kb inversion clade</taxon>
        <taxon>NPAAA clade</taxon>
        <taxon>indigoferoid/millettioid clade</taxon>
        <taxon>Phaseoleae</taxon>
        <taxon>Sphenostylis</taxon>
    </lineage>
</organism>
<accession>A0AA86S9C7</accession>
<feature type="chain" id="PRO_5041742924" description="Secreted protein" evidence="1">
    <location>
        <begin position="23"/>
        <end position="80"/>
    </location>
</feature>
<dbReference type="EMBL" id="OY731398">
    <property type="protein sequence ID" value="CAJ1801520.1"/>
    <property type="molecule type" value="Genomic_DNA"/>
</dbReference>
<proteinExistence type="predicted"/>
<reference evidence="2" key="1">
    <citation type="submission" date="2023-10" db="EMBL/GenBank/DDBJ databases">
        <authorList>
            <person name="Domelevo Entfellner J.-B."/>
        </authorList>
    </citation>
    <scope>NUCLEOTIDE SEQUENCE</scope>
</reference>
<evidence type="ECO:0000313" key="3">
    <source>
        <dbReference type="Proteomes" id="UP001189624"/>
    </source>
</evidence>
<evidence type="ECO:0000256" key="1">
    <source>
        <dbReference type="SAM" id="SignalP"/>
    </source>
</evidence>
<feature type="signal peptide" evidence="1">
    <location>
        <begin position="1"/>
        <end position="22"/>
    </location>
</feature>
<protein>
    <recommendedName>
        <fullName evidence="4">Secreted protein</fullName>
    </recommendedName>
</protein>
<dbReference type="Gramene" id="rna-AYBTSS11_LOCUS652">
    <property type="protein sequence ID" value="CAJ1801520.1"/>
    <property type="gene ID" value="gene-AYBTSS11_LOCUS652"/>
</dbReference>